<name>A0A506PEY8_9FLAO</name>
<organism evidence="2 3">
    <name type="scientific">Paucihalobacter ruber</name>
    <dbReference type="NCBI Taxonomy" id="2567861"/>
    <lineage>
        <taxon>Bacteria</taxon>
        <taxon>Pseudomonadati</taxon>
        <taxon>Bacteroidota</taxon>
        <taxon>Flavobacteriia</taxon>
        <taxon>Flavobacteriales</taxon>
        <taxon>Flavobacteriaceae</taxon>
        <taxon>Paucihalobacter</taxon>
    </lineage>
</organism>
<evidence type="ECO:0000313" key="3">
    <source>
        <dbReference type="Proteomes" id="UP000317332"/>
    </source>
</evidence>
<dbReference type="Gene3D" id="3.90.230.10">
    <property type="entry name" value="Creatinase/methionine aminopeptidase superfamily"/>
    <property type="match status" value="1"/>
</dbReference>
<comment type="caution">
    <text evidence="2">The sequence shown here is derived from an EMBL/GenBank/DDBJ whole genome shotgun (WGS) entry which is preliminary data.</text>
</comment>
<keyword evidence="2" id="KW-0031">Aminopeptidase</keyword>
<dbReference type="RefSeq" id="WP_140990891.1">
    <property type="nucleotide sequence ID" value="NZ_VHIQ01000006.1"/>
</dbReference>
<keyword evidence="3" id="KW-1185">Reference proteome</keyword>
<proteinExistence type="predicted"/>
<dbReference type="SUPFAM" id="SSF55920">
    <property type="entry name" value="Creatinase/aminopeptidase"/>
    <property type="match status" value="1"/>
</dbReference>
<feature type="domain" description="Peptidase M24" evidence="1">
    <location>
        <begin position="207"/>
        <end position="415"/>
    </location>
</feature>
<dbReference type="AlphaFoldDB" id="A0A506PEY8"/>
<evidence type="ECO:0000313" key="2">
    <source>
        <dbReference type="EMBL" id="TPV32396.1"/>
    </source>
</evidence>
<evidence type="ECO:0000259" key="1">
    <source>
        <dbReference type="Pfam" id="PF00557"/>
    </source>
</evidence>
<dbReference type="GO" id="GO:0004177">
    <property type="term" value="F:aminopeptidase activity"/>
    <property type="evidence" value="ECO:0007669"/>
    <property type="project" value="UniProtKB-KW"/>
</dbReference>
<dbReference type="InterPro" id="IPR000994">
    <property type="entry name" value="Pept_M24"/>
</dbReference>
<keyword evidence="2" id="KW-0645">Protease</keyword>
<protein>
    <submittedName>
        <fullName evidence="2">Aminopeptidase P family protein</fullName>
    </submittedName>
</protein>
<dbReference type="PROSITE" id="PS51257">
    <property type="entry name" value="PROKAR_LIPOPROTEIN"/>
    <property type="match status" value="1"/>
</dbReference>
<dbReference type="EMBL" id="VHIQ01000006">
    <property type="protein sequence ID" value="TPV32396.1"/>
    <property type="molecule type" value="Genomic_DNA"/>
</dbReference>
<reference evidence="2 3" key="1">
    <citation type="submission" date="2019-06" db="EMBL/GenBank/DDBJ databases">
        <title>Flavobacteriaceae Paucihalobacterium erythroidium CWB-1, complete genome.</title>
        <authorList>
            <person name="Wu S."/>
        </authorList>
    </citation>
    <scope>NUCLEOTIDE SEQUENCE [LARGE SCALE GENOMIC DNA]</scope>
    <source>
        <strain evidence="2 3">CWB-1</strain>
    </source>
</reference>
<keyword evidence="2" id="KW-0378">Hydrolase</keyword>
<gene>
    <name evidence="2" type="ORF">FJ651_12595</name>
</gene>
<dbReference type="OrthoDB" id="9765815at2"/>
<dbReference type="Pfam" id="PF00557">
    <property type="entry name" value="Peptidase_M24"/>
    <property type="match status" value="1"/>
</dbReference>
<sequence>MIGFIKNSICFFLIVSCQMAVSQHILPSQRRAEVQDAILENRLANLLPQLMDQTNIDMWILITREYNEDPVVKTMLPATWLNARRRTILVFYRNKKNNSIEKLAVARYNFGKSILSAWDKDQQPDQWKRLIEIIEERNPTTIGLNFSEDFNIADGLAKTDYELLMKYLPKKHHKKVVSAEKLAVAWIETRTEQEMVIYDQLVIITRNIISEAFSEAVITPGITTTTDVEWWMRDKVIELGLKTWFHPTVDVQRSNESMGNHLYAFSNRPENMVILPGDLLHCDFGITYLNLNTDCQQLAYVLKPEETEPPKYLVDALAKGNQLQDILTNQFKTGATGNEILLNALKEAKAQGLQPSIYTHPMGYYGHSAGPTIGMWDAQGGVPGDGDYPLYPNTVYAIELNTTVNIPQWKRDIRIMLEEAGFYGEDGFRYVNGRQTKLLTIPRIPLHVTD</sequence>
<dbReference type="InterPro" id="IPR036005">
    <property type="entry name" value="Creatinase/aminopeptidase-like"/>
</dbReference>
<dbReference type="Proteomes" id="UP000317332">
    <property type="component" value="Unassembled WGS sequence"/>
</dbReference>
<accession>A0A506PEY8</accession>